<dbReference type="SUPFAM" id="SSF47384">
    <property type="entry name" value="Homodimeric domain of signal transducing histidine kinase"/>
    <property type="match status" value="1"/>
</dbReference>
<dbReference type="SMART" id="SM00387">
    <property type="entry name" value="HATPase_c"/>
    <property type="match status" value="1"/>
</dbReference>
<keyword evidence="7 15" id="KW-0418">Kinase</keyword>
<dbReference type="CDD" id="cd00075">
    <property type="entry name" value="HATPase"/>
    <property type="match status" value="1"/>
</dbReference>
<dbReference type="InterPro" id="IPR004358">
    <property type="entry name" value="Sig_transdc_His_kin-like_C"/>
</dbReference>
<dbReference type="FunFam" id="1.10.287.130:FF:000001">
    <property type="entry name" value="Two-component sensor histidine kinase"/>
    <property type="match status" value="1"/>
</dbReference>
<feature type="domain" description="Histidine kinase" evidence="13">
    <location>
        <begin position="270"/>
        <end position="489"/>
    </location>
</feature>
<keyword evidence="8 12" id="KW-1133">Transmembrane helix</keyword>
<evidence type="ECO:0000256" key="4">
    <source>
        <dbReference type="ARBA" id="ARBA00022553"/>
    </source>
</evidence>
<evidence type="ECO:0000256" key="11">
    <source>
        <dbReference type="SAM" id="MobiDB-lite"/>
    </source>
</evidence>
<evidence type="ECO:0000313" key="15">
    <source>
        <dbReference type="EMBL" id="PWF27182.1"/>
    </source>
</evidence>
<dbReference type="CDD" id="cd06225">
    <property type="entry name" value="HAMP"/>
    <property type="match status" value="1"/>
</dbReference>
<dbReference type="InterPro" id="IPR003661">
    <property type="entry name" value="HisK_dim/P_dom"/>
</dbReference>
<dbReference type="Pfam" id="PF02518">
    <property type="entry name" value="HATPase_c"/>
    <property type="match status" value="1"/>
</dbReference>
<dbReference type="InterPro" id="IPR050428">
    <property type="entry name" value="TCS_sensor_his_kinase"/>
</dbReference>
<dbReference type="SMART" id="SM00304">
    <property type="entry name" value="HAMP"/>
    <property type="match status" value="1"/>
</dbReference>
<comment type="catalytic activity">
    <reaction evidence="1">
        <text>ATP + protein L-histidine = ADP + protein N-phospho-L-histidine.</text>
        <dbReference type="EC" id="2.7.13.3"/>
    </reaction>
</comment>
<evidence type="ECO:0000256" key="7">
    <source>
        <dbReference type="ARBA" id="ARBA00022777"/>
    </source>
</evidence>
<dbReference type="GO" id="GO:0000155">
    <property type="term" value="F:phosphorelay sensor kinase activity"/>
    <property type="evidence" value="ECO:0007669"/>
    <property type="project" value="InterPro"/>
</dbReference>
<evidence type="ECO:0000313" key="16">
    <source>
        <dbReference type="Proteomes" id="UP000245283"/>
    </source>
</evidence>
<dbReference type="InterPro" id="IPR005467">
    <property type="entry name" value="His_kinase_dom"/>
</dbReference>
<sequence>MHATDRPKITNTLSFRLLFTFVSLIVVAIIVVSTITVTLLERYLVRNLDDGLRSSGKLVAVQIIDDMRATDAGNGSNLNLSDFYLKAMIYDQREGDFVTSTRISSQTLAYYGTPVDATELLSSAGDSPQTVESTKSGEKWRVIVLPVTSTSLTDQAQPVGAVLVARPLAQVNNTVALVTRLLVLVGLCVLAVGTVVASWLVRRHLRSLHGIEKSTHAIAAGDLSQRVPEENPGSEVGMLASSINVMLSQIEFAFADKERSERHMRQFVSDASHELRTPLATVRGYAELYRLGGVPDDQITPTMERIESESKRMSRLVEDLLQLARLDEGRPLDPSLVNITHSCANAISDMHARDSSRHPRLIGLDGESVPEVNIIGDKDKITQVITNILGNVLTHTPPGTPTELAVGRISPTHAVIEVRDHGPGVSPEDADHLFERFYRTDSSRSRESGGSGLGMAIVSSIMAAHEGTAEVLPTPGGGLTVRLTFPIGFVEESAETPDSEDSEAQEEKGNEKEKGARSRGMRGRSKPKNGGKRGE</sequence>
<evidence type="ECO:0000256" key="5">
    <source>
        <dbReference type="ARBA" id="ARBA00022679"/>
    </source>
</evidence>
<keyword evidence="6 12" id="KW-0812">Transmembrane</keyword>
<dbReference type="GO" id="GO:0005886">
    <property type="term" value="C:plasma membrane"/>
    <property type="evidence" value="ECO:0007669"/>
    <property type="project" value="UniProtKB-SubCell"/>
</dbReference>
<dbReference type="InterPro" id="IPR003660">
    <property type="entry name" value="HAMP_dom"/>
</dbReference>
<protein>
    <recommendedName>
        <fullName evidence="3">histidine kinase</fullName>
        <ecNumber evidence="3">2.7.13.3</ecNumber>
    </recommendedName>
</protein>
<proteinExistence type="predicted"/>
<keyword evidence="4" id="KW-0597">Phosphoprotein</keyword>
<dbReference type="SUPFAM" id="SSF158472">
    <property type="entry name" value="HAMP domain-like"/>
    <property type="match status" value="1"/>
</dbReference>
<evidence type="ECO:0000256" key="8">
    <source>
        <dbReference type="ARBA" id="ARBA00022989"/>
    </source>
</evidence>
<keyword evidence="9" id="KW-0902">Two-component regulatory system</keyword>
<dbReference type="PROSITE" id="PS50109">
    <property type="entry name" value="HIS_KIN"/>
    <property type="match status" value="1"/>
</dbReference>
<dbReference type="SUPFAM" id="SSF55874">
    <property type="entry name" value="ATPase domain of HSP90 chaperone/DNA topoisomerase II/histidine kinase"/>
    <property type="match status" value="1"/>
</dbReference>
<dbReference type="Gene3D" id="3.30.565.10">
    <property type="entry name" value="Histidine kinase-like ATPase, C-terminal domain"/>
    <property type="match status" value="1"/>
</dbReference>
<dbReference type="OrthoDB" id="9786919at2"/>
<dbReference type="InterPro" id="IPR036890">
    <property type="entry name" value="HATPase_C_sf"/>
</dbReference>
<dbReference type="Gene3D" id="6.10.340.10">
    <property type="match status" value="1"/>
</dbReference>
<dbReference type="Pfam" id="PF00512">
    <property type="entry name" value="HisKA"/>
    <property type="match status" value="1"/>
</dbReference>
<dbReference type="PROSITE" id="PS50885">
    <property type="entry name" value="HAMP"/>
    <property type="match status" value="1"/>
</dbReference>
<dbReference type="EC" id="2.7.13.3" evidence="3"/>
<feature type="compositionally biased region" description="Basic and acidic residues" evidence="11">
    <location>
        <begin position="505"/>
        <end position="516"/>
    </location>
</feature>
<keyword evidence="16" id="KW-1185">Reference proteome</keyword>
<feature type="transmembrane region" description="Helical" evidence="12">
    <location>
        <begin position="181"/>
        <end position="201"/>
    </location>
</feature>
<dbReference type="CDD" id="cd00082">
    <property type="entry name" value="HisKA"/>
    <property type="match status" value="1"/>
</dbReference>
<keyword evidence="10 12" id="KW-0472">Membrane</keyword>
<evidence type="ECO:0000259" key="14">
    <source>
        <dbReference type="PROSITE" id="PS50885"/>
    </source>
</evidence>
<keyword evidence="5" id="KW-0808">Transferase</keyword>
<evidence type="ECO:0000256" key="10">
    <source>
        <dbReference type="ARBA" id="ARBA00023136"/>
    </source>
</evidence>
<feature type="domain" description="HAMP" evidence="14">
    <location>
        <begin position="202"/>
        <end position="255"/>
    </location>
</feature>
<comment type="caution">
    <text evidence="15">The sequence shown here is derived from an EMBL/GenBank/DDBJ whole genome shotgun (WGS) entry which is preliminary data.</text>
</comment>
<dbReference type="AlphaFoldDB" id="A0A2V1K8T6"/>
<evidence type="ECO:0000259" key="13">
    <source>
        <dbReference type="PROSITE" id="PS50109"/>
    </source>
</evidence>
<organism evidence="15 16">
    <name type="scientific">Ancrocorticia populi</name>
    <dbReference type="NCBI Taxonomy" id="2175228"/>
    <lineage>
        <taxon>Bacteria</taxon>
        <taxon>Bacillati</taxon>
        <taxon>Actinomycetota</taxon>
        <taxon>Actinomycetes</taxon>
        <taxon>Actinomycetales</taxon>
        <taxon>Actinomycetaceae</taxon>
        <taxon>Ancrocorticia</taxon>
    </lineage>
</organism>
<reference evidence="16" key="1">
    <citation type="submission" date="2018-05" db="EMBL/GenBank/DDBJ databases">
        <authorList>
            <person name="Li Y."/>
        </authorList>
    </citation>
    <scope>NUCLEOTIDE SEQUENCE [LARGE SCALE GENOMIC DNA]</scope>
    <source>
        <strain evidence="16">sk1b4</strain>
    </source>
</reference>
<name>A0A2V1K8T6_9ACTO</name>
<gene>
    <name evidence="15" type="ORF">DD236_01920</name>
</gene>
<feature type="compositionally biased region" description="Acidic residues" evidence="11">
    <location>
        <begin position="492"/>
        <end position="504"/>
    </location>
</feature>
<evidence type="ECO:0000256" key="3">
    <source>
        <dbReference type="ARBA" id="ARBA00012438"/>
    </source>
</evidence>
<dbReference type="PANTHER" id="PTHR45436:SF5">
    <property type="entry name" value="SENSOR HISTIDINE KINASE TRCS"/>
    <property type="match status" value="1"/>
</dbReference>
<evidence type="ECO:0000256" key="6">
    <source>
        <dbReference type="ARBA" id="ARBA00022692"/>
    </source>
</evidence>
<evidence type="ECO:0000256" key="2">
    <source>
        <dbReference type="ARBA" id="ARBA00004236"/>
    </source>
</evidence>
<dbReference type="InterPro" id="IPR003594">
    <property type="entry name" value="HATPase_dom"/>
</dbReference>
<evidence type="ECO:0000256" key="9">
    <source>
        <dbReference type="ARBA" id="ARBA00023012"/>
    </source>
</evidence>
<feature type="region of interest" description="Disordered" evidence="11">
    <location>
        <begin position="491"/>
        <end position="535"/>
    </location>
</feature>
<dbReference type="PANTHER" id="PTHR45436">
    <property type="entry name" value="SENSOR HISTIDINE KINASE YKOH"/>
    <property type="match status" value="1"/>
</dbReference>
<feature type="transmembrane region" description="Helical" evidence="12">
    <location>
        <begin position="17"/>
        <end position="40"/>
    </location>
</feature>
<comment type="subcellular location">
    <subcellularLocation>
        <location evidence="2">Cell membrane</location>
    </subcellularLocation>
</comment>
<dbReference type="InterPro" id="IPR036097">
    <property type="entry name" value="HisK_dim/P_sf"/>
</dbReference>
<accession>A0A2V1K8T6</accession>
<dbReference type="Proteomes" id="UP000245283">
    <property type="component" value="Unassembled WGS sequence"/>
</dbReference>
<evidence type="ECO:0000256" key="1">
    <source>
        <dbReference type="ARBA" id="ARBA00000085"/>
    </source>
</evidence>
<feature type="compositionally biased region" description="Basic residues" evidence="11">
    <location>
        <begin position="517"/>
        <end position="535"/>
    </location>
</feature>
<dbReference type="SMART" id="SM00388">
    <property type="entry name" value="HisKA"/>
    <property type="match status" value="1"/>
</dbReference>
<evidence type="ECO:0000256" key="12">
    <source>
        <dbReference type="SAM" id="Phobius"/>
    </source>
</evidence>
<dbReference type="Gene3D" id="1.10.287.130">
    <property type="match status" value="1"/>
</dbReference>
<dbReference type="RefSeq" id="WP_109092682.1">
    <property type="nucleotide sequence ID" value="NZ_QETB01000001.1"/>
</dbReference>
<dbReference type="EMBL" id="QETB01000001">
    <property type="protein sequence ID" value="PWF27182.1"/>
    <property type="molecule type" value="Genomic_DNA"/>
</dbReference>
<dbReference type="PRINTS" id="PR00344">
    <property type="entry name" value="BCTRLSENSOR"/>
</dbReference>
<dbReference type="Pfam" id="PF00672">
    <property type="entry name" value="HAMP"/>
    <property type="match status" value="1"/>
</dbReference>